<evidence type="ECO:0000313" key="3">
    <source>
        <dbReference type="Proteomes" id="UP000198623"/>
    </source>
</evidence>
<evidence type="ECO:0000256" key="1">
    <source>
        <dbReference type="SAM" id="MobiDB-lite"/>
    </source>
</evidence>
<dbReference type="OrthoDB" id="6089782at2"/>
<reference evidence="3" key="1">
    <citation type="submission" date="2016-10" db="EMBL/GenBank/DDBJ databases">
        <authorList>
            <person name="Varghese N."/>
            <person name="Submissions S."/>
        </authorList>
    </citation>
    <scope>NUCLEOTIDE SEQUENCE [LARGE SCALE GENOMIC DNA]</scope>
    <source>
        <strain evidence="3">CGMCC 1.10971</strain>
    </source>
</reference>
<proteinExistence type="predicted"/>
<evidence type="ECO:0000313" key="2">
    <source>
        <dbReference type="EMBL" id="SFF93788.1"/>
    </source>
</evidence>
<keyword evidence="3" id="KW-1185">Reference proteome</keyword>
<dbReference type="Proteomes" id="UP000198623">
    <property type="component" value="Unassembled WGS sequence"/>
</dbReference>
<sequence>MNITGTLQTGVIGVNRTLDNTLKSSGDQLGSGKPESPELASGKSFSTAVTETTLDTTTQAPTTKVVTDAGEVLGTNIDTRA</sequence>
<protein>
    <submittedName>
        <fullName evidence="2">Uncharacterized protein</fullName>
    </submittedName>
</protein>
<accession>A0A1I2MRN3</accession>
<dbReference type="EMBL" id="FOOU01000002">
    <property type="protein sequence ID" value="SFF93788.1"/>
    <property type="molecule type" value="Genomic_DNA"/>
</dbReference>
<organism evidence="2 3">
    <name type="scientific">Neptunomonas qingdaonensis</name>
    <dbReference type="NCBI Taxonomy" id="1045558"/>
    <lineage>
        <taxon>Bacteria</taxon>
        <taxon>Pseudomonadati</taxon>
        <taxon>Pseudomonadota</taxon>
        <taxon>Gammaproteobacteria</taxon>
        <taxon>Oceanospirillales</taxon>
        <taxon>Oceanospirillaceae</taxon>
        <taxon>Neptunomonas</taxon>
    </lineage>
</organism>
<name>A0A1I2MRN3_9GAMM</name>
<feature type="region of interest" description="Disordered" evidence="1">
    <location>
        <begin position="23"/>
        <end position="48"/>
    </location>
</feature>
<dbReference type="RefSeq" id="WP_090724312.1">
    <property type="nucleotide sequence ID" value="NZ_FOOU01000002.1"/>
</dbReference>
<gene>
    <name evidence="2" type="ORF">SAMN05216175_10232</name>
</gene>
<dbReference type="AlphaFoldDB" id="A0A1I2MRN3"/>
<dbReference type="STRING" id="1045558.SAMN05216175_10232"/>